<dbReference type="PANTHER" id="PTHR19879:SF9">
    <property type="entry name" value="TRANSCRIPTION INITIATION FACTOR TFIID SUBUNIT 5"/>
    <property type="match status" value="1"/>
</dbReference>
<dbReference type="Pfam" id="PF20703">
    <property type="entry name" value="nSTAND1"/>
    <property type="match status" value="1"/>
</dbReference>
<evidence type="ECO:0000313" key="5">
    <source>
        <dbReference type="Proteomes" id="UP000470404"/>
    </source>
</evidence>
<dbReference type="SMART" id="SM00320">
    <property type="entry name" value="WD40"/>
    <property type="match status" value="10"/>
</dbReference>
<comment type="caution">
    <text evidence="4">The sequence shown here is derived from an EMBL/GenBank/DDBJ whole genome shotgun (WGS) entry which is preliminary data.</text>
</comment>
<dbReference type="PROSITE" id="PS50294">
    <property type="entry name" value="WD_REPEATS_REGION"/>
    <property type="match status" value="3"/>
</dbReference>
<feature type="repeat" description="WD" evidence="1">
    <location>
        <begin position="717"/>
        <end position="749"/>
    </location>
</feature>
<keyword evidence="1" id="KW-0853">WD repeat</keyword>
<sequence>MPRAEQPLPADGTVLTGFARALRDVRTAAGTPTYRALAKRAHYSSSTLAEAVGGKKLPSLAVTVAFAEACGADKAEWERRWHETASRLAAECQSPPISRERSDDDSAAPYLGLRAYRPGDAARFHGRDELSAQLRAAVADRRFVTVVGASGAGKSSLLQAGLIARADGAREPVIAVTPGRSPVEEIAVALAAVSGGSATALRRDIVGDPAGLHHAVRQLLAAREADGDLLVAVDQFEELFTVCQNSTERTAFVAALITAATAETSRARVVVGLRADFYAHCCAHPELAQAMNGAQVVVGPMTSEQLRAAIAGPAAAAGLSVESALLAEVTADALGEPGALPLVSHAMLQTWRRRRGTVLSLSGYQAAGGIAHALAQTAETVFTDLGPAQQRAARELFIRLTALGEGTEDTKRRLRRSELDLPDRDLETVLDKLSAARLIVLGHDTVEIAHEALIRGWPRLRGWLDENRDGLRLHRRLSGDASDWTGLDRDPGTLYRGLRLTAASDWAGGGDVRLTALEREFLDASRAAEKREQARHRRRTRQLRWLAASLAVLLVAALAVAVVAVRQREHALAQERTATSRQLAAEARTQAGLDPAAAIRKSLDAYHAEPTVEARSAILSLASHRAYHALLPSSSKARVGVALSPDGRWLAAPGGDLRLTLWDVPGRRRVAVFGAPFDRVSAVMFSPDSQRLAAGTVDGHIHIWHLASRTIAASFTVTEPDTAVAVLRFSPDGRLLASADRRNQVKLWDTGGRGTPVTLAAQHDGPDLAGNPAVAFSPDGALLAFTDATGALALWDLHTATRADPLPAPSAWTSSADFTSDGHTLVTVNRASAAIRLWDVTTRRQVAELAGDSVPQNSVVVDRANAQLITVNVRGTVDVWDLGRRTLLATLAKNVSLTGSAAVSSDGKTIAGIVGNGVALWDRTHLPLLGVPPVTTSLQVSESGRTVLAGGSGSPTVIWDTGTRQGRVIATVPRRDIVSGLAVLSPDEKVVAFNDNGRITVLDARTGSALVEVPRTSDLMYAKSFDFSRDSRTLAVAMLNGGVWLYDLGARRYVRNVAEGIDAANTRYSPDGRMFAFTSEGTTINILSADGYSLIKKLKVVDNPGEAWPGYRFSRDGSLLVSNDNMLTVSGKLLIWDTATFAKRAEFSTPGTAASVPYFSPDRRYIATFGNNDAVTLWDAATGTRWATLTGHAGKITGIYWNGTGVLASSSEDNTVILWNTDVDDAIRQLCDNIERDFPGTGTTPAICSAHRERGRN</sequence>
<dbReference type="SUPFAM" id="SSF50978">
    <property type="entry name" value="WD40 repeat-like"/>
    <property type="match status" value="1"/>
</dbReference>
<dbReference type="PANTHER" id="PTHR19879">
    <property type="entry name" value="TRANSCRIPTION INITIATION FACTOR TFIID"/>
    <property type="match status" value="1"/>
</dbReference>
<dbReference type="Proteomes" id="UP000470404">
    <property type="component" value="Unassembled WGS sequence"/>
</dbReference>
<dbReference type="PROSITE" id="PS50082">
    <property type="entry name" value="WD_REPEATS_2"/>
    <property type="match status" value="4"/>
</dbReference>
<feature type="repeat" description="WD" evidence="1">
    <location>
        <begin position="673"/>
        <end position="714"/>
    </location>
</feature>
<proteinExistence type="predicted"/>
<feature type="transmembrane region" description="Helical" evidence="2">
    <location>
        <begin position="545"/>
        <end position="565"/>
    </location>
</feature>
<dbReference type="SMART" id="SM00530">
    <property type="entry name" value="HTH_XRE"/>
    <property type="match status" value="1"/>
</dbReference>
<dbReference type="InterPro" id="IPR001387">
    <property type="entry name" value="Cro/C1-type_HTH"/>
</dbReference>
<dbReference type="InterPro" id="IPR015943">
    <property type="entry name" value="WD40/YVTN_repeat-like_dom_sf"/>
</dbReference>
<keyword evidence="2" id="KW-0812">Transmembrane</keyword>
<keyword evidence="2" id="KW-0472">Membrane</keyword>
<dbReference type="RefSeq" id="WP_067588429.1">
    <property type="nucleotide sequence ID" value="NZ_JAAGNC010000126.1"/>
</dbReference>
<evidence type="ECO:0000256" key="2">
    <source>
        <dbReference type="SAM" id="Phobius"/>
    </source>
</evidence>
<dbReference type="InterPro" id="IPR001680">
    <property type="entry name" value="WD40_rpt"/>
</dbReference>
<dbReference type="SUPFAM" id="SSF52540">
    <property type="entry name" value="P-loop containing nucleoside triphosphate hydrolases"/>
    <property type="match status" value="1"/>
</dbReference>
<dbReference type="InterPro" id="IPR036322">
    <property type="entry name" value="WD40_repeat_dom_sf"/>
</dbReference>
<evidence type="ECO:0000259" key="3">
    <source>
        <dbReference type="SMART" id="SM00530"/>
    </source>
</evidence>
<dbReference type="Pfam" id="PF02239">
    <property type="entry name" value="Cytochrom_D1"/>
    <property type="match status" value="1"/>
</dbReference>
<dbReference type="Gene3D" id="2.130.10.10">
    <property type="entry name" value="YVTN repeat-like/Quinoprotein amine dehydrogenase"/>
    <property type="match status" value="3"/>
</dbReference>
<dbReference type="InterPro" id="IPR049052">
    <property type="entry name" value="nSTAND1"/>
</dbReference>
<evidence type="ECO:0000256" key="1">
    <source>
        <dbReference type="PROSITE-ProRule" id="PRU00221"/>
    </source>
</evidence>
<feature type="repeat" description="WD" evidence="1">
    <location>
        <begin position="1189"/>
        <end position="1229"/>
    </location>
</feature>
<evidence type="ECO:0000313" key="4">
    <source>
        <dbReference type="EMBL" id="NEC58702.1"/>
    </source>
</evidence>
<feature type="repeat" description="WD" evidence="1">
    <location>
        <begin position="631"/>
        <end position="672"/>
    </location>
</feature>
<reference evidence="4 5" key="1">
    <citation type="submission" date="2020-01" db="EMBL/GenBank/DDBJ databases">
        <title>Insect and environment-associated Actinomycetes.</title>
        <authorList>
            <person name="Currrie C."/>
            <person name="Chevrette M."/>
            <person name="Carlson C."/>
            <person name="Stubbendieck R."/>
            <person name="Wendt-Pienkowski E."/>
        </authorList>
    </citation>
    <scope>NUCLEOTIDE SEQUENCE [LARGE SCALE GENOMIC DNA]</scope>
    <source>
        <strain evidence="4 5">SID8386</strain>
    </source>
</reference>
<keyword evidence="5" id="KW-1185">Reference proteome</keyword>
<dbReference type="InterPro" id="IPR027417">
    <property type="entry name" value="P-loop_NTPase"/>
</dbReference>
<protein>
    <recommendedName>
        <fullName evidence="3">HTH cro/C1-type domain-containing protein</fullName>
    </recommendedName>
</protein>
<dbReference type="CDD" id="cd00093">
    <property type="entry name" value="HTH_XRE"/>
    <property type="match status" value="1"/>
</dbReference>
<dbReference type="SUPFAM" id="SSF50998">
    <property type="entry name" value="Quinoprotein alcohol dehydrogenase-like"/>
    <property type="match status" value="1"/>
</dbReference>
<dbReference type="Pfam" id="PF00400">
    <property type="entry name" value="WD40"/>
    <property type="match status" value="3"/>
</dbReference>
<accession>A0ABX0BSU2</accession>
<name>A0ABX0BSU2_9PSEU</name>
<dbReference type="EMBL" id="JAAGNC010000126">
    <property type="protein sequence ID" value="NEC58702.1"/>
    <property type="molecule type" value="Genomic_DNA"/>
</dbReference>
<gene>
    <name evidence="4" type="ORF">G3I59_24640</name>
</gene>
<organism evidence="4 5">
    <name type="scientific">Amycolatopsis rubida</name>
    <dbReference type="NCBI Taxonomy" id="112413"/>
    <lineage>
        <taxon>Bacteria</taxon>
        <taxon>Bacillati</taxon>
        <taxon>Actinomycetota</taxon>
        <taxon>Actinomycetes</taxon>
        <taxon>Pseudonocardiales</taxon>
        <taxon>Pseudonocardiaceae</taxon>
        <taxon>Amycolatopsis</taxon>
    </lineage>
</organism>
<keyword evidence="2" id="KW-1133">Transmembrane helix</keyword>
<dbReference type="InterPro" id="IPR011047">
    <property type="entry name" value="Quinoprotein_ADH-like_sf"/>
</dbReference>
<feature type="domain" description="HTH cro/C1-type" evidence="3">
    <location>
        <begin position="21"/>
        <end position="77"/>
    </location>
</feature>